<dbReference type="AlphaFoldDB" id="A0A7S1IT06"/>
<sequence length="344" mass="38513">MLTTGALRAQRAALMASTQRGVVHQMRSQSTGSADLHSLPPMTKSVGLYQYPWHTYNGLYERFMAVFTAAIRRPLAKIQLGRRIGEFDVHDLVTMYKAFKDGVAFGDATVVAQLCGTSMADRVQQLVERRGRLKWECRVEKSKVVNIATIQTSETEQYFHVILKVDSRQRVTPLQETGFDLRDLEVIDPKPVIECPLPRPKKKAAKGTKLFHRSTPYLDRSSLVKAADWRRTNTIRTTHLALGDVPADGAGPVPVPLAELQLMTEYVVYEIKTVVGATSAQWQLLGFVDEEGRFQLPVKEVKVKTAAAETRPAPTIRLFAGSLHGRPRVPLGSTDHKRRGHYWG</sequence>
<proteinExistence type="predicted"/>
<gene>
    <name evidence="1" type="ORF">EGYM00392_LOCUS33150</name>
</gene>
<accession>A0A7S1IT06</accession>
<dbReference type="EMBL" id="HBGA01088631">
    <property type="protein sequence ID" value="CAD9022029.1"/>
    <property type="molecule type" value="Transcribed_RNA"/>
</dbReference>
<name>A0A7S1IT06_9EUGL</name>
<dbReference type="Gene3D" id="3.10.450.240">
    <property type="match status" value="1"/>
</dbReference>
<reference evidence="1" key="1">
    <citation type="submission" date="2021-01" db="EMBL/GenBank/DDBJ databases">
        <authorList>
            <person name="Corre E."/>
            <person name="Pelletier E."/>
            <person name="Niang G."/>
            <person name="Scheremetjew M."/>
            <person name="Finn R."/>
            <person name="Kale V."/>
            <person name="Holt S."/>
            <person name="Cochrane G."/>
            <person name="Meng A."/>
            <person name="Brown T."/>
            <person name="Cohen L."/>
        </authorList>
    </citation>
    <scope>NUCLEOTIDE SEQUENCE</scope>
    <source>
        <strain evidence="1">NIES-381</strain>
    </source>
</reference>
<evidence type="ECO:0000313" key="1">
    <source>
        <dbReference type="EMBL" id="CAD9022029.1"/>
    </source>
</evidence>
<organism evidence="1">
    <name type="scientific">Eutreptiella gymnastica</name>
    <dbReference type="NCBI Taxonomy" id="73025"/>
    <lineage>
        <taxon>Eukaryota</taxon>
        <taxon>Discoba</taxon>
        <taxon>Euglenozoa</taxon>
        <taxon>Euglenida</taxon>
        <taxon>Spirocuta</taxon>
        <taxon>Euglenophyceae</taxon>
        <taxon>Eutreptiales</taxon>
        <taxon>Eutreptiaceae</taxon>
        <taxon>Eutreptiella</taxon>
    </lineage>
</organism>
<protein>
    <submittedName>
        <fullName evidence="1">Uncharacterized protein</fullName>
    </submittedName>
</protein>